<evidence type="ECO:0000313" key="8">
    <source>
        <dbReference type="EMBL" id="OHB08772.1"/>
    </source>
</evidence>
<organism evidence="8 9">
    <name type="scientific">Candidatus Zambryskibacteria bacterium RIFCSPLOWO2_02_FULL_39_14</name>
    <dbReference type="NCBI Taxonomy" id="1802769"/>
    <lineage>
        <taxon>Bacteria</taxon>
        <taxon>Candidatus Zambryskiibacteriota</taxon>
    </lineage>
</organism>
<evidence type="ECO:0008006" key="10">
    <source>
        <dbReference type="Google" id="ProtNLM"/>
    </source>
</evidence>
<accession>A0A1G2UHW4</accession>
<reference evidence="8 9" key="1">
    <citation type="journal article" date="2016" name="Nat. Commun.">
        <title>Thousands of microbial genomes shed light on interconnected biogeochemical processes in an aquifer system.</title>
        <authorList>
            <person name="Anantharaman K."/>
            <person name="Brown C.T."/>
            <person name="Hug L.A."/>
            <person name="Sharon I."/>
            <person name="Castelle C.J."/>
            <person name="Probst A.J."/>
            <person name="Thomas B.C."/>
            <person name="Singh A."/>
            <person name="Wilkins M.J."/>
            <person name="Karaoz U."/>
            <person name="Brodie E.L."/>
            <person name="Williams K.H."/>
            <person name="Hubbard S.S."/>
            <person name="Banfield J.F."/>
        </authorList>
    </citation>
    <scope>NUCLEOTIDE SEQUENCE [LARGE SCALE GENOMIC DNA]</scope>
</reference>
<comment type="similarity">
    <text evidence="2">Belongs to the DoxX family.</text>
</comment>
<dbReference type="InterPro" id="IPR032808">
    <property type="entry name" value="DoxX"/>
</dbReference>
<dbReference type="Pfam" id="PF07681">
    <property type="entry name" value="DoxX"/>
    <property type="match status" value="1"/>
</dbReference>
<sequence>MLNPFPELLNYSLLAPLILRVLVGLIFIDLGFLKFRGEKERWLASFETLGLRPVDLFLSLYAMLQIVGGALLIIGLWTQVAALTFVIFTGIELYIEWRAQEILRRDMVFYLLIFTISLSLLLTGAGAYAIDIPL</sequence>
<evidence type="ECO:0000256" key="4">
    <source>
        <dbReference type="ARBA" id="ARBA00022692"/>
    </source>
</evidence>
<feature type="transmembrane region" description="Helical" evidence="7">
    <location>
        <begin position="109"/>
        <end position="130"/>
    </location>
</feature>
<evidence type="ECO:0000256" key="7">
    <source>
        <dbReference type="SAM" id="Phobius"/>
    </source>
</evidence>
<dbReference type="InterPro" id="IPR051907">
    <property type="entry name" value="DoxX-like_oxidoreductase"/>
</dbReference>
<keyword evidence="5 7" id="KW-1133">Transmembrane helix</keyword>
<dbReference type="EMBL" id="MHWM01000019">
    <property type="protein sequence ID" value="OHB08772.1"/>
    <property type="molecule type" value="Genomic_DNA"/>
</dbReference>
<evidence type="ECO:0000256" key="1">
    <source>
        <dbReference type="ARBA" id="ARBA00004651"/>
    </source>
</evidence>
<feature type="transmembrane region" description="Helical" evidence="7">
    <location>
        <begin position="12"/>
        <end position="33"/>
    </location>
</feature>
<evidence type="ECO:0000256" key="2">
    <source>
        <dbReference type="ARBA" id="ARBA00006679"/>
    </source>
</evidence>
<keyword evidence="4 7" id="KW-0812">Transmembrane</keyword>
<keyword evidence="3" id="KW-1003">Cell membrane</keyword>
<comment type="subcellular location">
    <subcellularLocation>
        <location evidence="1">Cell membrane</location>
        <topology evidence="1">Multi-pass membrane protein</topology>
    </subcellularLocation>
</comment>
<keyword evidence="6 7" id="KW-0472">Membrane</keyword>
<comment type="caution">
    <text evidence="8">The sequence shown here is derived from an EMBL/GenBank/DDBJ whole genome shotgun (WGS) entry which is preliminary data.</text>
</comment>
<dbReference type="GO" id="GO:0005886">
    <property type="term" value="C:plasma membrane"/>
    <property type="evidence" value="ECO:0007669"/>
    <property type="project" value="UniProtKB-SubCell"/>
</dbReference>
<name>A0A1G2UHW4_9BACT</name>
<evidence type="ECO:0000256" key="5">
    <source>
        <dbReference type="ARBA" id="ARBA00022989"/>
    </source>
</evidence>
<evidence type="ECO:0000256" key="6">
    <source>
        <dbReference type="ARBA" id="ARBA00023136"/>
    </source>
</evidence>
<dbReference type="Proteomes" id="UP000177096">
    <property type="component" value="Unassembled WGS sequence"/>
</dbReference>
<dbReference type="PANTHER" id="PTHR33452:SF1">
    <property type="entry name" value="INNER MEMBRANE PROTEIN YPHA-RELATED"/>
    <property type="match status" value="1"/>
</dbReference>
<evidence type="ECO:0000256" key="3">
    <source>
        <dbReference type="ARBA" id="ARBA00022475"/>
    </source>
</evidence>
<proteinExistence type="inferred from homology"/>
<gene>
    <name evidence="8" type="ORF">A3I86_01950</name>
</gene>
<dbReference type="PANTHER" id="PTHR33452">
    <property type="entry name" value="OXIDOREDUCTASE CATD-RELATED"/>
    <property type="match status" value="1"/>
</dbReference>
<protein>
    <recommendedName>
        <fullName evidence="10">DoxX family protein</fullName>
    </recommendedName>
</protein>
<evidence type="ECO:0000313" key="9">
    <source>
        <dbReference type="Proteomes" id="UP000177096"/>
    </source>
</evidence>
<dbReference type="AlphaFoldDB" id="A0A1G2UHW4"/>